<accession>A0A5N8W0X2</accession>
<feature type="region of interest" description="Disordered" evidence="1">
    <location>
        <begin position="1"/>
        <end position="61"/>
    </location>
</feature>
<sequence length="61" mass="6356">MSNAQERSARPARAHDLRGVEPDAVRRARRAPHRPTFAAPGGAGRGAVCRSVGSGTGGRHV</sequence>
<keyword evidence="3" id="KW-1185">Reference proteome</keyword>
<protein>
    <submittedName>
        <fullName evidence="2">Uncharacterized protein</fullName>
    </submittedName>
</protein>
<dbReference type="Proteomes" id="UP000326979">
    <property type="component" value="Unassembled WGS sequence"/>
</dbReference>
<dbReference type="EMBL" id="VJZE01000084">
    <property type="protein sequence ID" value="MPY41160.1"/>
    <property type="molecule type" value="Genomic_DNA"/>
</dbReference>
<feature type="compositionally biased region" description="Basic and acidic residues" evidence="1">
    <location>
        <begin position="7"/>
        <end position="26"/>
    </location>
</feature>
<dbReference type="AlphaFoldDB" id="A0A5N8W0X2"/>
<comment type="caution">
    <text evidence="2">The sequence shown here is derived from an EMBL/GenBank/DDBJ whole genome shotgun (WGS) entry which is preliminary data.</text>
</comment>
<name>A0A5N8W0X2_9ACTN</name>
<evidence type="ECO:0000256" key="1">
    <source>
        <dbReference type="SAM" id="MobiDB-lite"/>
    </source>
</evidence>
<proteinExistence type="predicted"/>
<gene>
    <name evidence="2" type="ORF">FNH04_14955</name>
</gene>
<dbReference type="RefSeq" id="WP_152784343.1">
    <property type="nucleotide sequence ID" value="NZ_BAABEQ010000026.1"/>
</dbReference>
<evidence type="ECO:0000313" key="2">
    <source>
        <dbReference type="EMBL" id="MPY41160.1"/>
    </source>
</evidence>
<organism evidence="2 3">
    <name type="scientific">Streptomyces phyllanthi</name>
    <dbReference type="NCBI Taxonomy" id="1803180"/>
    <lineage>
        <taxon>Bacteria</taxon>
        <taxon>Bacillati</taxon>
        <taxon>Actinomycetota</taxon>
        <taxon>Actinomycetes</taxon>
        <taxon>Kitasatosporales</taxon>
        <taxon>Streptomycetaceae</taxon>
        <taxon>Streptomyces</taxon>
    </lineage>
</organism>
<evidence type="ECO:0000313" key="3">
    <source>
        <dbReference type="Proteomes" id="UP000326979"/>
    </source>
</evidence>
<reference evidence="2 3" key="1">
    <citation type="submission" date="2019-07" db="EMBL/GenBank/DDBJ databases">
        <title>New species of Amycolatopsis and Streptomyces.</title>
        <authorList>
            <person name="Duangmal K."/>
            <person name="Teo W.F.A."/>
            <person name="Lipun K."/>
        </authorList>
    </citation>
    <scope>NUCLEOTIDE SEQUENCE [LARGE SCALE GENOMIC DNA]</scope>
    <source>
        <strain evidence="2 3">TISTR 2346</strain>
    </source>
</reference>